<evidence type="ECO:0000256" key="2">
    <source>
        <dbReference type="ARBA" id="ARBA00022729"/>
    </source>
</evidence>
<evidence type="ECO:0000256" key="7">
    <source>
        <dbReference type="SAM" id="MobiDB-lite"/>
    </source>
</evidence>
<evidence type="ECO:0000313" key="8">
    <source>
        <dbReference type="EMBL" id="BBD81304.1"/>
    </source>
</evidence>
<proteinExistence type="predicted"/>
<sequence length="51" mass="5037">MPRLLLLCLILAALAGCGRKGPLYLPPPTATPPATVAPAPAASAPAPAARH</sequence>
<dbReference type="Pfam" id="PF13627">
    <property type="entry name" value="LptM_cons"/>
    <property type="match status" value="1"/>
</dbReference>
<dbReference type="GO" id="GO:0009279">
    <property type="term" value="C:cell outer membrane"/>
    <property type="evidence" value="ECO:0007669"/>
    <property type="project" value="UniProtKB-SubCell"/>
</dbReference>
<keyword evidence="5" id="KW-0998">Cell outer membrane</keyword>
<reference evidence="9" key="1">
    <citation type="submission" date="2018-04" db="EMBL/GenBank/DDBJ databases">
        <authorList>
            <person name="Watanabe M."/>
            <person name="Kojima H."/>
        </authorList>
    </citation>
    <scope>NUCLEOTIDE SEQUENCE [LARGE SCALE GENOMIC DNA]</scope>
    <source>
        <strain evidence="9">Dysh456</strain>
    </source>
</reference>
<dbReference type="AlphaFoldDB" id="A0A2Z6E8Y6"/>
<keyword evidence="4" id="KW-0564">Palmitate</keyword>
<dbReference type="EMBL" id="AP018560">
    <property type="protein sequence ID" value="BBD81304.1"/>
    <property type="molecule type" value="Genomic_DNA"/>
</dbReference>
<accession>A0A2Z6E8Y6</accession>
<keyword evidence="3" id="KW-0472">Membrane</keyword>
<dbReference type="RefSeq" id="WP_126539866.1">
    <property type="nucleotide sequence ID" value="NZ_AP018560.1"/>
</dbReference>
<protein>
    <recommendedName>
        <fullName evidence="10">Lipoprotein</fullName>
    </recommendedName>
</protein>
<evidence type="ECO:0000256" key="5">
    <source>
        <dbReference type="ARBA" id="ARBA00023237"/>
    </source>
</evidence>
<dbReference type="NCBIfam" id="NF047847">
    <property type="entry name" value="SS_mature_LptM"/>
    <property type="match status" value="1"/>
</dbReference>
<evidence type="ECO:0008006" key="10">
    <source>
        <dbReference type="Google" id="ProtNLM"/>
    </source>
</evidence>
<evidence type="ECO:0000256" key="4">
    <source>
        <dbReference type="ARBA" id="ARBA00023139"/>
    </source>
</evidence>
<dbReference type="KEGG" id="rbd:ALSL_2680"/>
<dbReference type="InterPro" id="IPR032831">
    <property type="entry name" value="LptM_cons"/>
</dbReference>
<feature type="region of interest" description="Disordered" evidence="7">
    <location>
        <begin position="28"/>
        <end position="51"/>
    </location>
</feature>
<keyword evidence="9" id="KW-1185">Reference proteome</keyword>
<evidence type="ECO:0000256" key="1">
    <source>
        <dbReference type="ARBA" id="ARBA00004459"/>
    </source>
</evidence>
<name>A0A2Z6E8Y6_9GAMM</name>
<evidence type="ECO:0000256" key="3">
    <source>
        <dbReference type="ARBA" id="ARBA00023136"/>
    </source>
</evidence>
<gene>
    <name evidence="8" type="ORF">ALSL_2680</name>
</gene>
<evidence type="ECO:0000256" key="6">
    <source>
        <dbReference type="ARBA" id="ARBA00023288"/>
    </source>
</evidence>
<comment type="subcellular location">
    <subcellularLocation>
        <location evidence="1">Cell outer membrane</location>
        <topology evidence="1">Lipid-anchor</topology>
    </subcellularLocation>
</comment>
<dbReference type="Proteomes" id="UP000270530">
    <property type="component" value="Chromosome"/>
</dbReference>
<reference evidence="9" key="2">
    <citation type="submission" date="2018-06" db="EMBL/GenBank/DDBJ databases">
        <title>Genome sequence of Rhodanobacteraceae bacterium strain Dysh456.</title>
        <authorList>
            <person name="Fukui M."/>
        </authorList>
    </citation>
    <scope>NUCLEOTIDE SEQUENCE [LARGE SCALE GENOMIC DNA]</scope>
    <source>
        <strain evidence="9">Dysh456</strain>
    </source>
</reference>
<dbReference type="PROSITE" id="PS51257">
    <property type="entry name" value="PROKAR_LIPOPROTEIN"/>
    <property type="match status" value="1"/>
</dbReference>
<feature type="compositionally biased region" description="Low complexity" evidence="7">
    <location>
        <begin position="32"/>
        <end position="51"/>
    </location>
</feature>
<keyword evidence="6" id="KW-0449">Lipoprotein</keyword>
<evidence type="ECO:0000313" key="9">
    <source>
        <dbReference type="Proteomes" id="UP000270530"/>
    </source>
</evidence>
<organism evidence="8 9">
    <name type="scientific">Aerosticca soli</name>
    <dbReference type="NCBI Taxonomy" id="2010829"/>
    <lineage>
        <taxon>Bacteria</taxon>
        <taxon>Pseudomonadati</taxon>
        <taxon>Pseudomonadota</taxon>
        <taxon>Gammaproteobacteria</taxon>
        <taxon>Lysobacterales</taxon>
        <taxon>Rhodanobacteraceae</taxon>
        <taxon>Aerosticca</taxon>
    </lineage>
</organism>
<keyword evidence="2" id="KW-0732">Signal</keyword>